<keyword evidence="7" id="KW-0067">ATP-binding</keyword>
<dbReference type="InterPro" id="IPR011545">
    <property type="entry name" value="DEAD/DEAH_box_helicase_dom"/>
</dbReference>
<dbReference type="RefSeq" id="WP_345720453.1">
    <property type="nucleotide sequence ID" value="NZ_BAABRU010000002.1"/>
</dbReference>
<evidence type="ECO:0000313" key="18">
    <source>
        <dbReference type="Proteomes" id="UP001428290"/>
    </source>
</evidence>
<evidence type="ECO:0000259" key="15">
    <source>
        <dbReference type="PROSITE" id="PS51192"/>
    </source>
</evidence>
<dbReference type="InterPro" id="IPR036388">
    <property type="entry name" value="WH-like_DNA-bd_sf"/>
</dbReference>
<evidence type="ECO:0000256" key="5">
    <source>
        <dbReference type="ARBA" id="ARBA00022801"/>
    </source>
</evidence>
<dbReference type="InterPro" id="IPR044876">
    <property type="entry name" value="HRDC_dom_sf"/>
</dbReference>
<organism evidence="17 18">
    <name type="scientific">Herpetosiphon gulosus</name>
    <dbReference type="NCBI Taxonomy" id="1973496"/>
    <lineage>
        <taxon>Bacteria</taxon>
        <taxon>Bacillati</taxon>
        <taxon>Chloroflexota</taxon>
        <taxon>Chloroflexia</taxon>
        <taxon>Herpetosiphonales</taxon>
        <taxon>Herpetosiphonaceae</taxon>
        <taxon>Herpetosiphon</taxon>
    </lineage>
</organism>
<dbReference type="InterPro" id="IPR014001">
    <property type="entry name" value="Helicase_ATP-bd"/>
</dbReference>
<dbReference type="Proteomes" id="UP001428290">
    <property type="component" value="Unassembled WGS sequence"/>
</dbReference>
<dbReference type="SMART" id="SM00490">
    <property type="entry name" value="HELICc"/>
    <property type="match status" value="1"/>
</dbReference>
<dbReference type="SMART" id="SM00341">
    <property type="entry name" value="HRDC"/>
    <property type="match status" value="1"/>
</dbReference>
<dbReference type="CDD" id="cd18794">
    <property type="entry name" value="SF2_C_RecQ"/>
    <property type="match status" value="1"/>
</dbReference>
<sequence length="864" mass="95932">MTLVDPETPLFTFDEAEAQPTALANELTEALREHFGLPGFRSGQQQVIERVMAGRSTLALMPTGAGKSLCYQLPALLLPHATIVISPLIALMKDQLDGLPEAVRERATFINSAIPFDEVRTRLRGLSEGRYKLVYVAPERLRQRQFLYALQQVGISLFVVDEAHCVSLWGFSFRPDYLFIREALRELGNPLVLGLTATASPATEKAICEQLGDLETVRTNVFRPNLHFELIKASNKEKKQAAILSLCSQVDGAIIVYARSRNSCEELAEQLRKTGVVAEAYHAGCPDRDAIQDRFMRGETRVIVATIAFGMGVDKRDVRAVIHANLPKSLEDYAQEAGRAGRDGQISRCIMLYNFFDKRQLKEWLESSHFGVEELRELYKAVLGQIGKGQGTINQAQLMELSGFDETRLRVGLGILEHVGLVRRHFDLPRVCKLRRGEAPATPEINQLCEWFSLGRWWQDVSSLDLAAALRIAPSQLEPTLLAWQEQGLLGYEGVAREVLLEVLPSPKDTRERMYQVLKQWRSTQERQLDSLTQYVEASHCRHRILAAQFGQRLPACGNACDICQSGRITISRPPNVLQPQTMPLVGSNWGNGGAISDHQRIIIEAVREHPQQLTSRDLAHILAGSRGYSSHPLFGALSERSFDSIRAEIDVLVDAGTLAYQGATLVAVVAAPKRTGNQQRDIALQVLATLTRLPYPLGRTGLVRLLKGVSDAKRSPDHGVLAHATMEQIEVVVEALVEAQLLDRQQQGLYPLLALNSAGREVLNDPQTLPVLNIQGKRDSAKDEQIQADSELLLLLKSWRSEQARKLNLPHYMIIPDSVLFDLAAYQPTNTQELSTIKGIGSQKLAQWGADLLSLITTGKPAN</sequence>
<reference evidence="17 18" key="1">
    <citation type="submission" date="2024-02" db="EMBL/GenBank/DDBJ databases">
        <title>Herpetosiphon gulosus NBRC 112829.</title>
        <authorList>
            <person name="Ichikawa N."/>
            <person name="Katano-Makiyama Y."/>
            <person name="Hidaka K."/>
        </authorList>
    </citation>
    <scope>NUCLEOTIDE SEQUENCE [LARGE SCALE GENOMIC DNA]</scope>
    <source>
        <strain evidence="17 18">NBRC 112829</strain>
    </source>
</reference>
<evidence type="ECO:0000256" key="13">
    <source>
        <dbReference type="ARBA" id="ARBA00044550"/>
    </source>
</evidence>
<evidence type="ECO:0000256" key="12">
    <source>
        <dbReference type="ARBA" id="ARBA00044535"/>
    </source>
</evidence>
<proteinExistence type="inferred from homology"/>
<dbReference type="InterPro" id="IPR001650">
    <property type="entry name" value="Helicase_C-like"/>
</dbReference>
<dbReference type="InterPro" id="IPR010997">
    <property type="entry name" value="HRDC-like_sf"/>
</dbReference>
<dbReference type="Pfam" id="PF00271">
    <property type="entry name" value="Helicase_C"/>
    <property type="match status" value="1"/>
</dbReference>
<evidence type="ECO:0000256" key="9">
    <source>
        <dbReference type="ARBA" id="ARBA00023235"/>
    </source>
</evidence>
<keyword evidence="4" id="KW-0547">Nucleotide-binding</keyword>
<feature type="domain" description="HRDC" evidence="14">
    <location>
        <begin position="787"/>
        <end position="864"/>
    </location>
</feature>
<dbReference type="Gene3D" id="3.40.50.300">
    <property type="entry name" value="P-loop containing nucleotide triphosphate hydrolases"/>
    <property type="match status" value="2"/>
</dbReference>
<dbReference type="Pfam" id="PF00270">
    <property type="entry name" value="DEAD"/>
    <property type="match status" value="1"/>
</dbReference>
<keyword evidence="6 17" id="KW-0347">Helicase</keyword>
<dbReference type="Pfam" id="PF16124">
    <property type="entry name" value="RecQ_Zn_bind"/>
    <property type="match status" value="1"/>
</dbReference>
<dbReference type="PROSITE" id="PS51194">
    <property type="entry name" value="HELICASE_CTER"/>
    <property type="match status" value="1"/>
</dbReference>
<dbReference type="InterPro" id="IPR002464">
    <property type="entry name" value="DNA/RNA_helicase_DEAH_CS"/>
</dbReference>
<evidence type="ECO:0000256" key="11">
    <source>
        <dbReference type="ARBA" id="ARBA00034808"/>
    </source>
</evidence>
<dbReference type="SUPFAM" id="SSF47819">
    <property type="entry name" value="HRDC-like"/>
    <property type="match status" value="1"/>
</dbReference>
<protein>
    <recommendedName>
        <fullName evidence="12">ATP-dependent DNA helicase RecQ</fullName>
        <ecNumber evidence="11">5.6.2.4</ecNumber>
    </recommendedName>
    <alternativeName>
        <fullName evidence="13">DNA 3'-5' helicase RecQ</fullName>
    </alternativeName>
</protein>
<dbReference type="PROSITE" id="PS51192">
    <property type="entry name" value="HELICASE_ATP_BIND_1"/>
    <property type="match status" value="1"/>
</dbReference>
<evidence type="ECO:0000313" key="17">
    <source>
        <dbReference type="EMBL" id="GAA5526816.1"/>
    </source>
</evidence>
<evidence type="ECO:0000256" key="6">
    <source>
        <dbReference type="ARBA" id="ARBA00022806"/>
    </source>
</evidence>
<dbReference type="Gene3D" id="1.10.10.10">
    <property type="entry name" value="Winged helix-like DNA-binding domain superfamily/Winged helix DNA-binding domain"/>
    <property type="match status" value="2"/>
</dbReference>
<feature type="domain" description="Helicase ATP-binding" evidence="15">
    <location>
        <begin position="48"/>
        <end position="217"/>
    </location>
</feature>
<keyword evidence="18" id="KW-1185">Reference proteome</keyword>
<dbReference type="GO" id="GO:0004386">
    <property type="term" value="F:helicase activity"/>
    <property type="evidence" value="ECO:0007669"/>
    <property type="project" value="UniProtKB-KW"/>
</dbReference>
<comment type="similarity">
    <text evidence="2">Belongs to the helicase family. RecQ subfamily.</text>
</comment>
<dbReference type="PANTHER" id="PTHR13710">
    <property type="entry name" value="DNA HELICASE RECQ FAMILY MEMBER"/>
    <property type="match status" value="1"/>
</dbReference>
<dbReference type="EC" id="5.6.2.4" evidence="11"/>
<dbReference type="PROSITE" id="PS00690">
    <property type="entry name" value="DEAH_ATP_HELICASE"/>
    <property type="match status" value="1"/>
</dbReference>
<dbReference type="NCBIfam" id="TIGR00614">
    <property type="entry name" value="recQ_fam"/>
    <property type="match status" value="1"/>
</dbReference>
<comment type="catalytic activity">
    <reaction evidence="10">
        <text>Couples ATP hydrolysis with the unwinding of duplex DNA by translocating in the 3'-5' direction.</text>
        <dbReference type="EC" id="5.6.2.4"/>
    </reaction>
</comment>
<dbReference type="EMBL" id="BAABRU010000002">
    <property type="protein sequence ID" value="GAA5526816.1"/>
    <property type="molecule type" value="Genomic_DNA"/>
</dbReference>
<dbReference type="SUPFAM" id="SSF52540">
    <property type="entry name" value="P-loop containing nucleoside triphosphate hydrolases"/>
    <property type="match status" value="1"/>
</dbReference>
<comment type="cofactor">
    <cofactor evidence="1">
        <name>Mg(2+)</name>
        <dbReference type="ChEBI" id="CHEBI:18420"/>
    </cofactor>
</comment>
<evidence type="ECO:0000256" key="8">
    <source>
        <dbReference type="ARBA" id="ARBA00023125"/>
    </source>
</evidence>
<evidence type="ECO:0000256" key="2">
    <source>
        <dbReference type="ARBA" id="ARBA00005446"/>
    </source>
</evidence>
<name>A0ABP9WUD3_9CHLR</name>
<evidence type="ECO:0000256" key="4">
    <source>
        <dbReference type="ARBA" id="ARBA00022741"/>
    </source>
</evidence>
<evidence type="ECO:0000256" key="3">
    <source>
        <dbReference type="ARBA" id="ARBA00022723"/>
    </source>
</evidence>
<keyword evidence="3" id="KW-0479">Metal-binding</keyword>
<dbReference type="PROSITE" id="PS50967">
    <property type="entry name" value="HRDC"/>
    <property type="match status" value="1"/>
</dbReference>
<evidence type="ECO:0000259" key="16">
    <source>
        <dbReference type="PROSITE" id="PS51194"/>
    </source>
</evidence>
<comment type="caution">
    <text evidence="17">The sequence shown here is derived from an EMBL/GenBank/DDBJ whole genome shotgun (WGS) entry which is preliminary data.</text>
</comment>
<dbReference type="CDD" id="cd17920">
    <property type="entry name" value="DEXHc_RecQ"/>
    <property type="match status" value="1"/>
</dbReference>
<dbReference type="InterPro" id="IPR002121">
    <property type="entry name" value="HRDC_dom"/>
</dbReference>
<dbReference type="InterPro" id="IPR027417">
    <property type="entry name" value="P-loop_NTPase"/>
</dbReference>
<feature type="domain" description="Helicase C-terminal" evidence="16">
    <location>
        <begin position="242"/>
        <end position="383"/>
    </location>
</feature>
<evidence type="ECO:0000259" key="14">
    <source>
        <dbReference type="PROSITE" id="PS50967"/>
    </source>
</evidence>
<keyword evidence="5" id="KW-0378">Hydrolase</keyword>
<dbReference type="PANTHER" id="PTHR13710:SF105">
    <property type="entry name" value="ATP-DEPENDENT DNA HELICASE Q1"/>
    <property type="match status" value="1"/>
</dbReference>
<keyword evidence="9" id="KW-0413">Isomerase</keyword>
<evidence type="ECO:0000256" key="1">
    <source>
        <dbReference type="ARBA" id="ARBA00001946"/>
    </source>
</evidence>
<gene>
    <name evidence="17" type="primary">dbpA_1</name>
    <name evidence="17" type="ORF">Hgul01_00596</name>
</gene>
<dbReference type="InterPro" id="IPR032284">
    <property type="entry name" value="RecQ_Zn-bd"/>
</dbReference>
<keyword evidence="8" id="KW-0238">DNA-binding</keyword>
<accession>A0ABP9WUD3</accession>
<dbReference type="InterPro" id="IPR004589">
    <property type="entry name" value="DNA_helicase_ATP-dep_RecQ"/>
</dbReference>
<dbReference type="Gene3D" id="1.10.150.80">
    <property type="entry name" value="HRDC domain"/>
    <property type="match status" value="1"/>
</dbReference>
<dbReference type="Pfam" id="PF00570">
    <property type="entry name" value="HRDC"/>
    <property type="match status" value="1"/>
</dbReference>
<evidence type="ECO:0000256" key="10">
    <source>
        <dbReference type="ARBA" id="ARBA00034617"/>
    </source>
</evidence>
<dbReference type="SMART" id="SM00487">
    <property type="entry name" value="DEXDc"/>
    <property type="match status" value="1"/>
</dbReference>
<evidence type="ECO:0000256" key="7">
    <source>
        <dbReference type="ARBA" id="ARBA00022840"/>
    </source>
</evidence>